<dbReference type="InterPro" id="IPR056447">
    <property type="entry name" value="REV3_N"/>
</dbReference>
<sequence length="243" mass="25827">MNKPACGRVNEVLVIRVYGSTPAGQKTCLHVHRAFPYLYVPCSDIPINRNPEGDAYTHAISLALEKALKVICLMHEDPCLFPGKCAYSAMFLLEMLTGRRSMDKHRPNAGAAAKNASGQSEYKISDEVKEAGFGIDPDELASIVREHGVKGVGIATEGWPKGMYDGLGIILSVFLVVMVTAASEGGEDETPLQVKLNGVATLIGKIGLAFAVLTFLVLTVRATTLPVVGLAGLLAWFGPAVGC</sequence>
<reference evidence="4" key="1">
    <citation type="journal article" date="2019" name="Gigascience">
        <title>De novo genome assembly of the endangered Acer yangbiense, a plant species with extremely small populations endemic to Yunnan Province, China.</title>
        <authorList>
            <person name="Yang J."/>
            <person name="Wariss H.M."/>
            <person name="Tao L."/>
            <person name="Zhang R."/>
            <person name="Yun Q."/>
            <person name="Hollingsworth P."/>
            <person name="Dao Z."/>
            <person name="Luo G."/>
            <person name="Guo H."/>
            <person name="Ma Y."/>
            <person name="Sun W."/>
        </authorList>
    </citation>
    <scope>NUCLEOTIDE SEQUENCE [LARGE SCALE GENOMIC DNA]</scope>
    <source>
        <strain evidence="4">cv. br00</strain>
    </source>
</reference>
<dbReference type="InterPro" id="IPR012337">
    <property type="entry name" value="RNaseH-like_sf"/>
</dbReference>
<accession>A0A5N5N1M5</accession>
<dbReference type="Proteomes" id="UP000326939">
    <property type="component" value="Chromosome 4"/>
</dbReference>
<dbReference type="PANTHER" id="PTHR45812">
    <property type="entry name" value="DNA POLYMERASE ZETA CATALYTIC SUBUNIT"/>
    <property type="match status" value="1"/>
</dbReference>
<evidence type="ECO:0000256" key="1">
    <source>
        <dbReference type="SAM" id="Phobius"/>
    </source>
</evidence>
<gene>
    <name evidence="3" type="ORF">DKX38_006119</name>
</gene>
<dbReference type="GO" id="GO:0000724">
    <property type="term" value="P:double-strand break repair via homologous recombination"/>
    <property type="evidence" value="ECO:0007669"/>
    <property type="project" value="TreeGrafter"/>
</dbReference>
<dbReference type="EMBL" id="VDCV01000004">
    <property type="protein sequence ID" value="KAB5561162.1"/>
    <property type="molecule type" value="Genomic_DNA"/>
</dbReference>
<dbReference type="AlphaFoldDB" id="A0A5N5N1M5"/>
<dbReference type="InterPro" id="IPR023298">
    <property type="entry name" value="ATPase_P-typ_TM_dom_sf"/>
</dbReference>
<evidence type="ECO:0000313" key="4">
    <source>
        <dbReference type="Proteomes" id="UP000326939"/>
    </source>
</evidence>
<evidence type="ECO:0000313" key="3">
    <source>
        <dbReference type="EMBL" id="KAB5561162.1"/>
    </source>
</evidence>
<dbReference type="GO" id="GO:0003887">
    <property type="term" value="F:DNA-directed DNA polymerase activity"/>
    <property type="evidence" value="ECO:0007669"/>
    <property type="project" value="TreeGrafter"/>
</dbReference>
<keyword evidence="1" id="KW-0812">Transmembrane</keyword>
<dbReference type="GO" id="GO:0005634">
    <property type="term" value="C:nucleus"/>
    <property type="evidence" value="ECO:0007669"/>
    <property type="project" value="TreeGrafter"/>
</dbReference>
<dbReference type="GO" id="GO:0016035">
    <property type="term" value="C:zeta DNA polymerase complex"/>
    <property type="evidence" value="ECO:0007669"/>
    <property type="project" value="InterPro"/>
</dbReference>
<dbReference type="InterPro" id="IPR030559">
    <property type="entry name" value="PolZ_Rev3"/>
</dbReference>
<organism evidence="3 4">
    <name type="scientific">Salix brachista</name>
    <dbReference type="NCBI Taxonomy" id="2182728"/>
    <lineage>
        <taxon>Eukaryota</taxon>
        <taxon>Viridiplantae</taxon>
        <taxon>Streptophyta</taxon>
        <taxon>Embryophyta</taxon>
        <taxon>Tracheophyta</taxon>
        <taxon>Spermatophyta</taxon>
        <taxon>Magnoliopsida</taxon>
        <taxon>eudicotyledons</taxon>
        <taxon>Gunneridae</taxon>
        <taxon>Pentapetalae</taxon>
        <taxon>rosids</taxon>
        <taxon>fabids</taxon>
        <taxon>Malpighiales</taxon>
        <taxon>Salicaceae</taxon>
        <taxon>Saliceae</taxon>
        <taxon>Salix</taxon>
    </lineage>
</organism>
<keyword evidence="1" id="KW-1133">Transmembrane helix</keyword>
<protein>
    <recommendedName>
        <fullName evidence="2">DNA polymerase zeta catalytic subunit N-terminal domain-containing protein</fullName>
    </recommendedName>
</protein>
<dbReference type="PANTHER" id="PTHR45812:SF1">
    <property type="entry name" value="DNA POLYMERASE ZETA CATALYTIC SUBUNIT"/>
    <property type="match status" value="1"/>
</dbReference>
<feature type="domain" description="DNA polymerase zeta catalytic subunit N-terminal" evidence="2">
    <location>
        <begin position="9"/>
        <end position="32"/>
    </location>
</feature>
<dbReference type="GO" id="GO:0042276">
    <property type="term" value="P:error-prone translesion synthesis"/>
    <property type="evidence" value="ECO:0007669"/>
    <property type="project" value="TreeGrafter"/>
</dbReference>
<comment type="caution">
    <text evidence="3">The sequence shown here is derived from an EMBL/GenBank/DDBJ whole genome shotgun (WGS) entry which is preliminary data.</text>
</comment>
<proteinExistence type="predicted"/>
<dbReference type="Gene3D" id="1.20.1110.10">
    <property type="entry name" value="Calcium-transporting ATPase, transmembrane domain"/>
    <property type="match status" value="1"/>
</dbReference>
<evidence type="ECO:0000259" key="2">
    <source>
        <dbReference type="Pfam" id="PF24065"/>
    </source>
</evidence>
<name>A0A5N5N1M5_9ROSI</name>
<feature type="transmembrane region" description="Helical" evidence="1">
    <location>
        <begin position="164"/>
        <end position="182"/>
    </location>
</feature>
<keyword evidence="4" id="KW-1185">Reference proteome</keyword>
<dbReference type="SUPFAM" id="SSF81665">
    <property type="entry name" value="Calcium ATPase, transmembrane domain M"/>
    <property type="match status" value="1"/>
</dbReference>
<dbReference type="Gene3D" id="3.30.342.10">
    <property type="entry name" value="DNA Polymerase, chain B, domain 1"/>
    <property type="match status" value="1"/>
</dbReference>
<dbReference type="SUPFAM" id="SSF53098">
    <property type="entry name" value="Ribonuclease H-like"/>
    <property type="match status" value="1"/>
</dbReference>
<keyword evidence="1" id="KW-0472">Membrane</keyword>
<dbReference type="Pfam" id="PF24065">
    <property type="entry name" value="REV3_N"/>
    <property type="match status" value="1"/>
</dbReference>
<feature type="transmembrane region" description="Helical" evidence="1">
    <location>
        <begin position="202"/>
        <end position="220"/>
    </location>
</feature>